<evidence type="ECO:0000313" key="4">
    <source>
        <dbReference type="Proteomes" id="UP000035722"/>
    </source>
</evidence>
<dbReference type="InterPro" id="IPR006094">
    <property type="entry name" value="Oxid_FAD_bind_N"/>
</dbReference>
<evidence type="ECO:0000259" key="2">
    <source>
        <dbReference type="PROSITE" id="PS51387"/>
    </source>
</evidence>
<dbReference type="AlphaFoldDB" id="A0A024H7W1"/>
<dbReference type="InterPro" id="IPR016167">
    <property type="entry name" value="FAD-bd_PCMH_sub1"/>
</dbReference>
<dbReference type="Proteomes" id="UP000035722">
    <property type="component" value="Unassembled WGS sequence"/>
</dbReference>
<dbReference type="OrthoDB" id="9800184at2"/>
<dbReference type="PROSITE" id="PS51387">
    <property type="entry name" value="FAD_PCMH"/>
    <property type="match status" value="1"/>
</dbReference>
<evidence type="ECO:0000256" key="1">
    <source>
        <dbReference type="ARBA" id="ARBA00023002"/>
    </source>
</evidence>
<dbReference type="Gene3D" id="3.30.70.2530">
    <property type="match status" value="1"/>
</dbReference>
<dbReference type="InterPro" id="IPR016169">
    <property type="entry name" value="FAD-bd_PCMH_sub2"/>
</dbReference>
<dbReference type="Pfam" id="PF01565">
    <property type="entry name" value="FAD_binding_4"/>
    <property type="match status" value="1"/>
</dbReference>
<dbReference type="SUPFAM" id="SSF56176">
    <property type="entry name" value="FAD-binding/transporter-associated domain-like"/>
    <property type="match status" value="1"/>
</dbReference>
<dbReference type="InterPro" id="IPR010031">
    <property type="entry name" value="FAD_lactone_oxidase-like"/>
</dbReference>
<sequence length="418" mass="45590">MKNWAGNLEYSSAHVERPESVAELARIVQRAGRIKALGSRHSFNRVGDTDGVHVLLDALPQQIVLNPQRHTVKVSGGVSYGALCRTLEQSGMAIHNLASLPHISVAGAVQTGTHGSGVNNPSLAGAVESIDLVRPSGECVTLTRADGDDFLASVVGLGAMGIVTGLELTVQPSFRMRQRVLENLPWERALTDFTDIVSGAYSVSLFTDYAGETISQVWVKALDSERPLADLFGATAARLPRHPLPDMSAENCTIQLDEPGQWLDRLPHFRHEFTPSKGEELQSEFILPLEHAPAALEAVRSLADKLAPLLFVSEIRTGAADEFWLSPFYRQQSVALHFTWKPLQPEVEALLPELEDLLRPFGARPHWGKLFSPAGHDWEALYPRFAGFRSLASSHDPEGKFRNGLLDAILGVPAASGR</sequence>
<dbReference type="InterPro" id="IPR036318">
    <property type="entry name" value="FAD-bd_PCMH-like_sf"/>
</dbReference>
<dbReference type="PIRSF" id="PIRSF000136">
    <property type="entry name" value="LGO_GLO"/>
    <property type="match status" value="1"/>
</dbReference>
<dbReference type="InterPro" id="IPR007173">
    <property type="entry name" value="ALO_C"/>
</dbReference>
<dbReference type="RefSeq" id="WP_050057070.1">
    <property type="nucleotide sequence ID" value="NZ_CAQI01000059.1"/>
</dbReference>
<comment type="caution">
    <text evidence="3">The sequence shown here is derived from an EMBL/GenBank/DDBJ whole genome shotgun (WGS) entry which is preliminary data.</text>
</comment>
<dbReference type="InterPro" id="IPR016166">
    <property type="entry name" value="FAD-bd_PCMH"/>
</dbReference>
<dbReference type="EC" id="1.1.3.41" evidence="3"/>
<dbReference type="Gene3D" id="3.30.43.10">
    <property type="entry name" value="Uridine Diphospho-n-acetylenolpyruvylglucosamine Reductase, domain 2"/>
    <property type="match status" value="1"/>
</dbReference>
<dbReference type="STRING" id="861266.ARTSIC4J27_4267"/>
<dbReference type="EMBL" id="CAQI01000059">
    <property type="protein sequence ID" value="CCQ48265.1"/>
    <property type="molecule type" value="Genomic_DNA"/>
</dbReference>
<accession>A0A024H7W1</accession>
<feature type="domain" description="FAD-binding PCMH-type" evidence="2">
    <location>
        <begin position="8"/>
        <end position="173"/>
    </location>
</feature>
<dbReference type="Gene3D" id="3.30.465.10">
    <property type="match status" value="1"/>
</dbReference>
<dbReference type="PANTHER" id="PTHR43762">
    <property type="entry name" value="L-GULONOLACTONE OXIDASE"/>
    <property type="match status" value="1"/>
</dbReference>
<dbReference type="Gene3D" id="3.30.70.2520">
    <property type="match status" value="1"/>
</dbReference>
<proteinExistence type="predicted"/>
<protein>
    <submittedName>
        <fullName evidence="3">Putative xylitol oxidase</fullName>
        <ecNumber evidence="3">1.1.3.41</ecNumber>
    </submittedName>
</protein>
<dbReference type="GO" id="GO:0080049">
    <property type="term" value="F:L-gulono-1,4-lactone dehydrogenase activity"/>
    <property type="evidence" value="ECO:0007669"/>
    <property type="project" value="TreeGrafter"/>
</dbReference>
<keyword evidence="1 3" id="KW-0560">Oxidoreductase</keyword>
<name>A0A024H7W1_9MICC</name>
<dbReference type="GO" id="GO:0071949">
    <property type="term" value="F:FAD binding"/>
    <property type="evidence" value="ECO:0007669"/>
    <property type="project" value="InterPro"/>
</dbReference>
<dbReference type="GO" id="GO:0016020">
    <property type="term" value="C:membrane"/>
    <property type="evidence" value="ECO:0007669"/>
    <property type="project" value="InterPro"/>
</dbReference>
<organism evidence="3 4">
    <name type="scientific">Pseudarthrobacter siccitolerans</name>
    <dbReference type="NCBI Taxonomy" id="861266"/>
    <lineage>
        <taxon>Bacteria</taxon>
        <taxon>Bacillati</taxon>
        <taxon>Actinomycetota</taxon>
        <taxon>Actinomycetes</taxon>
        <taxon>Micrococcales</taxon>
        <taxon>Micrococcaceae</taxon>
        <taxon>Pseudarthrobacter</taxon>
    </lineage>
</organism>
<dbReference type="InterPro" id="IPR016171">
    <property type="entry name" value="Vanillyl_alc_oxidase_C-sub2"/>
</dbReference>
<dbReference type="Pfam" id="PF04030">
    <property type="entry name" value="ALO"/>
    <property type="match status" value="1"/>
</dbReference>
<dbReference type="GO" id="GO:0050582">
    <property type="term" value="F:xylitol oxidase activity"/>
    <property type="evidence" value="ECO:0007669"/>
    <property type="project" value="UniProtKB-EC"/>
</dbReference>
<dbReference type="PANTHER" id="PTHR43762:SF1">
    <property type="entry name" value="D-ARABINONO-1,4-LACTONE OXIDASE"/>
    <property type="match status" value="1"/>
</dbReference>
<gene>
    <name evidence="3" type="primary">xyoA</name>
    <name evidence="3" type="ORF">ARTSIC4J27_4267</name>
</gene>
<reference evidence="4" key="1">
    <citation type="journal article" date="2014" name="Genome Announc.">
        <title>Genome Sequence of Arthrobacter siccitolerans 4J27, a Xeroprotectant-Producing Desiccation-Tolerant Microorganism.</title>
        <authorList>
            <person name="Manzanera M."/>
            <person name="Santa-Cruz-Calvo L."/>
            <person name="Vilchez J.I."/>
            <person name="Garcia-Fontana C."/>
            <person name="Silva-Castro G.A."/>
            <person name="Calvo C."/>
            <person name="Gonzalez-Lopez J."/>
        </authorList>
    </citation>
    <scope>NUCLEOTIDE SEQUENCE [LARGE SCALE GENOMIC DNA]</scope>
    <source>
        <strain evidence="4">4J27</strain>
    </source>
</reference>
<keyword evidence="4" id="KW-1185">Reference proteome</keyword>
<dbReference type="GO" id="GO:0003885">
    <property type="term" value="F:D-arabinono-1,4-lactone oxidase activity"/>
    <property type="evidence" value="ECO:0007669"/>
    <property type="project" value="InterPro"/>
</dbReference>
<evidence type="ECO:0000313" key="3">
    <source>
        <dbReference type="EMBL" id="CCQ48265.1"/>
    </source>
</evidence>
<dbReference type="Gene3D" id="1.10.45.10">
    <property type="entry name" value="Vanillyl-alcohol Oxidase, Chain A, domain 4"/>
    <property type="match status" value="1"/>
</dbReference>